<feature type="compositionally biased region" description="Pro residues" evidence="1">
    <location>
        <begin position="41"/>
        <end position="52"/>
    </location>
</feature>
<organism evidence="2 3">
    <name type="scientific">Bugula neritina</name>
    <name type="common">Brown bryozoan</name>
    <name type="synonym">Sertularia neritina</name>
    <dbReference type="NCBI Taxonomy" id="10212"/>
    <lineage>
        <taxon>Eukaryota</taxon>
        <taxon>Metazoa</taxon>
        <taxon>Spiralia</taxon>
        <taxon>Lophotrochozoa</taxon>
        <taxon>Bryozoa</taxon>
        <taxon>Gymnolaemata</taxon>
        <taxon>Cheilostomatida</taxon>
        <taxon>Flustrina</taxon>
        <taxon>Buguloidea</taxon>
        <taxon>Bugulidae</taxon>
        <taxon>Bugula</taxon>
    </lineage>
</organism>
<protein>
    <submittedName>
        <fullName evidence="2">DNALI1</fullName>
    </submittedName>
</protein>
<evidence type="ECO:0000313" key="3">
    <source>
        <dbReference type="Proteomes" id="UP000593567"/>
    </source>
</evidence>
<dbReference type="Proteomes" id="UP000593567">
    <property type="component" value="Unassembled WGS sequence"/>
</dbReference>
<feature type="region of interest" description="Disordered" evidence="1">
    <location>
        <begin position="1"/>
        <end position="61"/>
    </location>
</feature>
<name>A0A7J7JEQ6_BUGNE</name>
<evidence type="ECO:0000313" key="2">
    <source>
        <dbReference type="EMBL" id="KAF6024802.1"/>
    </source>
</evidence>
<keyword evidence="3" id="KW-1185">Reference proteome</keyword>
<proteinExistence type="predicted"/>
<gene>
    <name evidence="2" type="ORF">EB796_016885</name>
</gene>
<reference evidence="2" key="1">
    <citation type="submission" date="2020-06" db="EMBL/GenBank/DDBJ databases">
        <title>Draft genome of Bugula neritina, a colonial animal packing powerful symbionts and potential medicines.</title>
        <authorList>
            <person name="Rayko M."/>
        </authorList>
    </citation>
    <scope>NUCLEOTIDE SEQUENCE [LARGE SCALE GENOMIC DNA]</scope>
    <source>
        <strain evidence="2">Kwan_BN1</strain>
    </source>
</reference>
<accession>A0A7J7JEQ6</accession>
<sequence length="73" mass="8041">MIPPNSSLVKYDNPVLVSRNTEKKTPKSRPLKVNSTSPQPGSGPVPTPPGKKLPPVDAKTTSKQMRFKFYFTT</sequence>
<dbReference type="OrthoDB" id="273640at2759"/>
<dbReference type="AlphaFoldDB" id="A0A7J7JEQ6"/>
<evidence type="ECO:0000256" key="1">
    <source>
        <dbReference type="SAM" id="MobiDB-lite"/>
    </source>
</evidence>
<comment type="caution">
    <text evidence="2">The sequence shown here is derived from an EMBL/GenBank/DDBJ whole genome shotgun (WGS) entry which is preliminary data.</text>
</comment>
<dbReference type="EMBL" id="VXIV02002530">
    <property type="protein sequence ID" value="KAF6024802.1"/>
    <property type="molecule type" value="Genomic_DNA"/>
</dbReference>